<proteinExistence type="predicted"/>
<dbReference type="EMBL" id="JAKKPZ010000715">
    <property type="protein sequence ID" value="KAI1692795.1"/>
    <property type="molecule type" value="Genomic_DNA"/>
</dbReference>
<reference evidence="2" key="1">
    <citation type="submission" date="2022-01" db="EMBL/GenBank/DDBJ databases">
        <title>Genome Sequence Resource for Two Populations of Ditylenchus destructor, the Migratory Endoparasitic Phytonematode.</title>
        <authorList>
            <person name="Zhang H."/>
            <person name="Lin R."/>
            <person name="Xie B."/>
        </authorList>
    </citation>
    <scope>NUCLEOTIDE SEQUENCE</scope>
    <source>
        <strain evidence="2">BazhouSP</strain>
    </source>
</reference>
<organism evidence="2 3">
    <name type="scientific">Ditylenchus destructor</name>
    <dbReference type="NCBI Taxonomy" id="166010"/>
    <lineage>
        <taxon>Eukaryota</taxon>
        <taxon>Metazoa</taxon>
        <taxon>Ecdysozoa</taxon>
        <taxon>Nematoda</taxon>
        <taxon>Chromadorea</taxon>
        <taxon>Rhabditida</taxon>
        <taxon>Tylenchina</taxon>
        <taxon>Tylenchomorpha</taxon>
        <taxon>Sphaerularioidea</taxon>
        <taxon>Anguinidae</taxon>
        <taxon>Anguininae</taxon>
        <taxon>Ditylenchus</taxon>
    </lineage>
</organism>
<protein>
    <submittedName>
        <fullName evidence="2">Uncharacterized protein</fullName>
    </submittedName>
</protein>
<feature type="region of interest" description="Disordered" evidence="1">
    <location>
        <begin position="115"/>
        <end position="170"/>
    </location>
</feature>
<name>A0AAD4MHW0_9BILA</name>
<gene>
    <name evidence="2" type="ORF">DdX_21057</name>
</gene>
<accession>A0AAD4MHW0</accession>
<feature type="compositionally biased region" description="Basic residues" evidence="1">
    <location>
        <begin position="129"/>
        <end position="142"/>
    </location>
</feature>
<evidence type="ECO:0000256" key="1">
    <source>
        <dbReference type="SAM" id="MobiDB-lite"/>
    </source>
</evidence>
<dbReference type="Proteomes" id="UP001201812">
    <property type="component" value="Unassembled WGS sequence"/>
</dbReference>
<dbReference type="AlphaFoldDB" id="A0AAD4MHW0"/>
<evidence type="ECO:0000313" key="2">
    <source>
        <dbReference type="EMBL" id="KAI1692795.1"/>
    </source>
</evidence>
<sequence length="216" mass="23755">MRRDCSTATISTMTRSMRRCRVGPDGDRDLRDRAGRRTAHEQRFALCAGHAGGRGARQRTGLRQDPVQAAQVGHEPTDIDPDRSAGAVRSVRTGAGGRAIRGCGRRLCRTAPRRPPQWEADLRRGDPHGRRRARPGRVRLSRRVPPAGARCEDRPFDGSARTMRKDRVPPPVAPCRQPACLAMVFRPGSDCRYRSIMAVPSLDPVPGPCARAGREA</sequence>
<comment type="caution">
    <text evidence="2">The sequence shown here is derived from an EMBL/GenBank/DDBJ whole genome shotgun (WGS) entry which is preliminary data.</text>
</comment>
<keyword evidence="3" id="KW-1185">Reference proteome</keyword>
<evidence type="ECO:0000313" key="3">
    <source>
        <dbReference type="Proteomes" id="UP001201812"/>
    </source>
</evidence>